<organism evidence="6 7">
    <name type="scientific">Litoribacillus peritrichatus</name>
    <dbReference type="NCBI Taxonomy" id="718191"/>
    <lineage>
        <taxon>Bacteria</taxon>
        <taxon>Pseudomonadati</taxon>
        <taxon>Pseudomonadota</taxon>
        <taxon>Gammaproteobacteria</taxon>
        <taxon>Oceanospirillales</taxon>
        <taxon>Oceanospirillaceae</taxon>
        <taxon>Litoribacillus</taxon>
    </lineage>
</organism>
<dbReference type="InterPro" id="IPR052195">
    <property type="entry name" value="Bact_Alkyl/Aryl-Sulfatase"/>
</dbReference>
<dbReference type="InterPro" id="IPR038536">
    <property type="entry name" value="Alkyl/aryl-sulf_dimr_sf"/>
</dbReference>
<dbReference type="Pfam" id="PF00753">
    <property type="entry name" value="Lactamase_B"/>
    <property type="match status" value="1"/>
</dbReference>
<keyword evidence="3" id="KW-0862">Zinc</keyword>
<keyword evidence="7" id="KW-1185">Reference proteome</keyword>
<dbReference type="CDD" id="cd07710">
    <property type="entry name" value="arylsulfatase_Sdsa1-like_MBL-fold"/>
    <property type="match status" value="1"/>
</dbReference>
<dbReference type="Gene3D" id="3.30.1050.10">
    <property type="entry name" value="SCP2 sterol-binding domain"/>
    <property type="match status" value="1"/>
</dbReference>
<sequence>MATDTNSVDSYGFTPATQFTINANQRVRDALPFEDQTDFEESDRGFIATIPSLKVLDNNGKTAWDTAAYQFIEGEAPATVNPSLWRQATLNNKHGLYKIGEGIYQVRGYDLANMTVIEGDNGWLVVDPLTTAETASAAMAFVNEQLGSKPVKALLFTHSHIDHFGGALGILTKEQAASGEIPIIAPSGFMEEATSENIIAGMAMGRRAMYMYGKRLPRSVRGHIGSGLGKEPAYGAFGILEPNTLIEKTGQSLTLDGIRFEFQVVSGTEAPAEFTFFLPEKNAFGGAELVSRTMHNLYTLRGTKVRDALKWSASIDEAIDLLGSTDLYFGSHHWPIWGTENIIQFLENQRDMYKYIHDQSVRMLNQGLTSSEIAEQLALPPALEQSFSNRGYYGTTKHNAKAVYQAYLGWYDANPANLNPLPPETSSVKYVKLMGGSNAVLANAQNAFDQGEYRWVAELLNHLVFAEPENMKAKSLLANTYDQLGYQSESGPWRDVYLTAAYELRHGGPDAGVDIAMMKGVLEHTPIENFLQSMAVRLKGPDAIGEEYLINFTFTDRNENYVVRVENGVLHHRKAEVNAQANATLKLTYDLFIKMAIGEAGIKDTLFSDDLSVEGSTLDLIGFFRLLDKPKGTFNVVTP</sequence>
<dbReference type="PANTHER" id="PTHR43223:SF1">
    <property type="entry name" value="ALKYL_ARYL-SULFATASE BDS1"/>
    <property type="match status" value="1"/>
</dbReference>
<evidence type="ECO:0000259" key="5">
    <source>
        <dbReference type="SMART" id="SM00849"/>
    </source>
</evidence>
<keyword evidence="2" id="KW-0378">Hydrolase</keyword>
<dbReference type="Gene3D" id="1.25.40.880">
    <property type="entry name" value="Alkyl sulfatase, dimerisation domain"/>
    <property type="match status" value="1"/>
</dbReference>
<evidence type="ECO:0000256" key="1">
    <source>
        <dbReference type="ARBA" id="ARBA00022723"/>
    </source>
</evidence>
<evidence type="ECO:0000256" key="2">
    <source>
        <dbReference type="ARBA" id="ARBA00022801"/>
    </source>
</evidence>
<dbReference type="EMBL" id="BAABBN010000004">
    <property type="protein sequence ID" value="GAA3917806.1"/>
    <property type="molecule type" value="Genomic_DNA"/>
</dbReference>
<dbReference type="InterPro" id="IPR029229">
    <property type="entry name" value="Alkyl_sulf_C"/>
</dbReference>
<reference evidence="7" key="1">
    <citation type="journal article" date="2019" name="Int. J. Syst. Evol. Microbiol.">
        <title>The Global Catalogue of Microorganisms (GCM) 10K type strain sequencing project: providing services to taxonomists for standard genome sequencing and annotation.</title>
        <authorList>
            <consortium name="The Broad Institute Genomics Platform"/>
            <consortium name="The Broad Institute Genome Sequencing Center for Infectious Disease"/>
            <person name="Wu L."/>
            <person name="Ma J."/>
        </authorList>
    </citation>
    <scope>NUCLEOTIDE SEQUENCE [LARGE SCALE GENOMIC DNA]</scope>
    <source>
        <strain evidence="7">JCM 17551</strain>
    </source>
</reference>
<comment type="similarity">
    <text evidence="4">Belongs to the metallo-beta-lactamase superfamily. Type III sulfatase family.</text>
</comment>
<accession>A0ABP7M8V0</accession>
<evidence type="ECO:0000256" key="4">
    <source>
        <dbReference type="ARBA" id="ARBA00033751"/>
    </source>
</evidence>
<gene>
    <name evidence="6" type="ORF">GCM10022277_11050</name>
</gene>
<dbReference type="InterPro" id="IPR029228">
    <property type="entry name" value="Alkyl_sulf_dimr"/>
</dbReference>
<dbReference type="InterPro" id="IPR036527">
    <property type="entry name" value="SCP2_sterol-bd_dom_sf"/>
</dbReference>
<dbReference type="PANTHER" id="PTHR43223">
    <property type="entry name" value="ALKYL/ARYL-SULFATASE"/>
    <property type="match status" value="1"/>
</dbReference>
<evidence type="ECO:0000256" key="3">
    <source>
        <dbReference type="ARBA" id="ARBA00022833"/>
    </source>
</evidence>
<comment type="caution">
    <text evidence="6">The sequence shown here is derived from an EMBL/GenBank/DDBJ whole genome shotgun (WGS) entry which is preliminary data.</text>
</comment>
<dbReference type="SUPFAM" id="SSF56281">
    <property type="entry name" value="Metallo-hydrolase/oxidoreductase"/>
    <property type="match status" value="1"/>
</dbReference>
<proteinExistence type="inferred from homology"/>
<dbReference type="Pfam" id="PF14863">
    <property type="entry name" value="Alkyl_sulf_dimr"/>
    <property type="match status" value="1"/>
</dbReference>
<evidence type="ECO:0000313" key="6">
    <source>
        <dbReference type="EMBL" id="GAA3917806.1"/>
    </source>
</evidence>
<dbReference type="InterPro" id="IPR044097">
    <property type="entry name" value="Bds1/SdsA1_MBL-fold"/>
</dbReference>
<dbReference type="SMART" id="SM00849">
    <property type="entry name" value="Lactamase_B"/>
    <property type="match status" value="1"/>
</dbReference>
<dbReference type="Proteomes" id="UP001501565">
    <property type="component" value="Unassembled WGS sequence"/>
</dbReference>
<feature type="domain" description="Metallo-beta-lactamase" evidence="5">
    <location>
        <begin position="111"/>
        <end position="333"/>
    </location>
</feature>
<keyword evidence="1" id="KW-0479">Metal-binding</keyword>
<protein>
    <submittedName>
        <fullName evidence="6">Alkyl sulfatase dimerization domain-containing protein</fullName>
    </submittedName>
</protein>
<dbReference type="Pfam" id="PF14864">
    <property type="entry name" value="Alkyl_sulf_C"/>
    <property type="match status" value="1"/>
</dbReference>
<name>A0ABP7M8V0_9GAMM</name>
<dbReference type="Gene3D" id="3.60.15.30">
    <property type="entry name" value="Metallo-beta-lactamase domain"/>
    <property type="match status" value="1"/>
</dbReference>
<evidence type="ECO:0000313" key="7">
    <source>
        <dbReference type="Proteomes" id="UP001501565"/>
    </source>
</evidence>
<dbReference type="InterPro" id="IPR036866">
    <property type="entry name" value="RibonucZ/Hydroxyglut_hydro"/>
</dbReference>
<dbReference type="InterPro" id="IPR001279">
    <property type="entry name" value="Metallo-B-lactamas"/>
</dbReference>
<dbReference type="SUPFAM" id="SSF55718">
    <property type="entry name" value="SCP-like"/>
    <property type="match status" value="1"/>
</dbReference>